<name>A0A2C9W0R6_MANES</name>
<evidence type="ECO:0008006" key="5">
    <source>
        <dbReference type="Google" id="ProtNLM"/>
    </source>
</evidence>
<evidence type="ECO:0000313" key="4">
    <source>
        <dbReference type="Proteomes" id="UP000091857"/>
    </source>
</evidence>
<protein>
    <recommendedName>
        <fullName evidence="5">Glycine-rich protein</fullName>
    </recommendedName>
</protein>
<feature type="compositionally biased region" description="Gly residues" evidence="1">
    <location>
        <begin position="49"/>
        <end position="59"/>
    </location>
</feature>
<dbReference type="EMBL" id="CM004390">
    <property type="protein sequence ID" value="OAY51391.1"/>
    <property type="molecule type" value="Genomic_DNA"/>
</dbReference>
<dbReference type="Proteomes" id="UP000091857">
    <property type="component" value="Chromosome 4"/>
</dbReference>
<comment type="caution">
    <text evidence="3">The sequence shown here is derived from an EMBL/GenBank/DDBJ whole genome shotgun (WGS) entry which is preliminary data.</text>
</comment>
<evidence type="ECO:0000256" key="1">
    <source>
        <dbReference type="SAM" id="MobiDB-lite"/>
    </source>
</evidence>
<feature type="signal peptide" evidence="2">
    <location>
        <begin position="1"/>
        <end position="25"/>
    </location>
</feature>
<feature type="region of interest" description="Disordered" evidence="1">
    <location>
        <begin position="44"/>
        <end position="78"/>
    </location>
</feature>
<keyword evidence="4" id="KW-1185">Reference proteome</keyword>
<dbReference type="OrthoDB" id="10426841at2759"/>
<feature type="chain" id="PRO_5012316274" description="Glycine-rich protein" evidence="2">
    <location>
        <begin position="26"/>
        <end position="133"/>
    </location>
</feature>
<sequence>MGFKKLGLFFFVIILFQIQLHPLHTHPLQNTSTATTGLQGIVSVDRRGGGGGGHGGGGHASHSTGSRAHGGRINGDEGYKHGSTVVPLYVAGAMSHHQNNHQRHGSNEASPNHAGSSYLVLTALAVSLLTFFA</sequence>
<dbReference type="OMA" id="VSGHENN"/>
<organism evidence="3 4">
    <name type="scientific">Manihot esculenta</name>
    <name type="common">Cassava</name>
    <name type="synonym">Jatropha manihot</name>
    <dbReference type="NCBI Taxonomy" id="3983"/>
    <lineage>
        <taxon>Eukaryota</taxon>
        <taxon>Viridiplantae</taxon>
        <taxon>Streptophyta</taxon>
        <taxon>Embryophyta</taxon>
        <taxon>Tracheophyta</taxon>
        <taxon>Spermatophyta</taxon>
        <taxon>Magnoliopsida</taxon>
        <taxon>eudicotyledons</taxon>
        <taxon>Gunneridae</taxon>
        <taxon>Pentapetalae</taxon>
        <taxon>rosids</taxon>
        <taxon>fabids</taxon>
        <taxon>Malpighiales</taxon>
        <taxon>Euphorbiaceae</taxon>
        <taxon>Crotonoideae</taxon>
        <taxon>Manihoteae</taxon>
        <taxon>Manihot</taxon>
    </lineage>
</organism>
<evidence type="ECO:0000256" key="2">
    <source>
        <dbReference type="SAM" id="SignalP"/>
    </source>
</evidence>
<reference evidence="4" key="1">
    <citation type="journal article" date="2016" name="Nat. Biotechnol.">
        <title>Sequencing wild and cultivated cassava and related species reveals extensive interspecific hybridization and genetic diversity.</title>
        <authorList>
            <person name="Bredeson J.V."/>
            <person name="Lyons J.B."/>
            <person name="Prochnik S.E."/>
            <person name="Wu G.A."/>
            <person name="Ha C.M."/>
            <person name="Edsinger-Gonzales E."/>
            <person name="Grimwood J."/>
            <person name="Schmutz J."/>
            <person name="Rabbi I.Y."/>
            <person name="Egesi C."/>
            <person name="Nauluvula P."/>
            <person name="Lebot V."/>
            <person name="Ndunguru J."/>
            <person name="Mkamilo G."/>
            <person name="Bart R.S."/>
            <person name="Setter T.L."/>
            <person name="Gleadow R.M."/>
            <person name="Kulakow P."/>
            <person name="Ferguson M.E."/>
            <person name="Rounsley S."/>
            <person name="Rokhsar D.S."/>
        </authorList>
    </citation>
    <scope>NUCLEOTIDE SEQUENCE [LARGE SCALE GENOMIC DNA]</scope>
    <source>
        <strain evidence="4">cv. AM560-2</strain>
    </source>
</reference>
<dbReference type="AlphaFoldDB" id="A0A2C9W0R6"/>
<dbReference type="PANTHER" id="PTHR36245:SF5">
    <property type="entry name" value="GLYCINE-RICH PROTEIN DOT1-LIKE"/>
    <property type="match status" value="1"/>
</dbReference>
<evidence type="ECO:0000313" key="3">
    <source>
        <dbReference type="EMBL" id="OAY51391.1"/>
    </source>
</evidence>
<accession>A0A2C9W0R6</accession>
<keyword evidence="2" id="KW-0732">Signal</keyword>
<proteinExistence type="predicted"/>
<dbReference type="PANTHER" id="PTHR36245">
    <property type="entry name" value="GLYCINE-RICH PROTEIN DOT1-LIKE"/>
    <property type="match status" value="1"/>
</dbReference>
<dbReference type="Gramene" id="Manes.04G002500.1.v8.1">
    <property type="protein sequence ID" value="Manes.04G002500.1.v8.1.CDS"/>
    <property type="gene ID" value="Manes.04G002500.v8.1"/>
</dbReference>
<gene>
    <name evidence="3" type="ORF">MANES_04G002500v8</name>
</gene>